<dbReference type="KEGG" id="pcol:F1325_09360"/>
<dbReference type="AlphaFoldDB" id="A0A6I7D104"/>
<gene>
    <name evidence="1" type="ORF">F1325_09360</name>
</gene>
<keyword evidence="2" id="KW-1185">Reference proteome</keyword>
<name>A0A6I7D104_9GAMM</name>
<organism evidence="1 2">
    <name type="scientific">Proteus columbae</name>
    <dbReference type="NCBI Taxonomy" id="1987580"/>
    <lineage>
        <taxon>Bacteria</taxon>
        <taxon>Pseudomonadati</taxon>
        <taxon>Pseudomonadota</taxon>
        <taxon>Gammaproteobacteria</taxon>
        <taxon>Enterobacterales</taxon>
        <taxon>Morganellaceae</taxon>
        <taxon>Proteus</taxon>
    </lineage>
</organism>
<evidence type="ECO:0008006" key="3">
    <source>
        <dbReference type="Google" id="ProtNLM"/>
    </source>
</evidence>
<evidence type="ECO:0000313" key="2">
    <source>
        <dbReference type="Proteomes" id="UP000464700"/>
    </source>
</evidence>
<sequence>MAQYYYTGNLQQASNSSDFDVEFKTSSFVEYSGIYRCKTCGYEIALNAHEGKVPPHQSNSHCNNNIFKLLVKTNN</sequence>
<reference evidence="1 2" key="1">
    <citation type="submission" date="2019-09" db="EMBL/GenBank/DDBJ databases">
        <title>Emergence of a chromosome-mediated tetracycline resistance gene in Proteus strain.</title>
        <authorList>
            <person name="He D."/>
            <person name="Wang L."/>
        </authorList>
    </citation>
    <scope>NUCLEOTIDE SEQUENCE [LARGE SCALE GENOMIC DNA]</scope>
    <source>
        <strain evidence="1 2">T60</strain>
    </source>
</reference>
<proteinExistence type="predicted"/>
<accession>A0A6I7D104</accession>
<dbReference type="EMBL" id="CP043925">
    <property type="protein sequence ID" value="QHN10661.1"/>
    <property type="molecule type" value="Genomic_DNA"/>
</dbReference>
<evidence type="ECO:0000313" key="1">
    <source>
        <dbReference type="EMBL" id="QHN10661.1"/>
    </source>
</evidence>
<dbReference type="Proteomes" id="UP000464700">
    <property type="component" value="Chromosome"/>
</dbReference>
<dbReference type="RefSeq" id="WP_109374051.1">
    <property type="nucleotide sequence ID" value="NZ_CP043925.1"/>
</dbReference>
<protein>
    <recommendedName>
        <fullName evidence="3">Protein L</fullName>
    </recommendedName>
</protein>